<accession>A0A0C3GP22</accession>
<dbReference type="InParanoid" id="A0A0C3GP22"/>
<evidence type="ECO:0000313" key="1">
    <source>
        <dbReference type="EMBL" id="KIM93139.1"/>
    </source>
</evidence>
<name>A0A0C3GP22_OIDMZ</name>
<organism evidence="1 2">
    <name type="scientific">Oidiodendron maius (strain Zn)</name>
    <dbReference type="NCBI Taxonomy" id="913774"/>
    <lineage>
        <taxon>Eukaryota</taxon>
        <taxon>Fungi</taxon>
        <taxon>Dikarya</taxon>
        <taxon>Ascomycota</taxon>
        <taxon>Pezizomycotina</taxon>
        <taxon>Leotiomycetes</taxon>
        <taxon>Leotiomycetes incertae sedis</taxon>
        <taxon>Myxotrichaceae</taxon>
        <taxon>Oidiodendron</taxon>
    </lineage>
</organism>
<proteinExistence type="predicted"/>
<dbReference type="HOGENOM" id="CLU_1065948_0_0_1"/>
<protein>
    <submittedName>
        <fullName evidence="1">Uncharacterized protein</fullName>
    </submittedName>
</protein>
<reference evidence="1 2" key="1">
    <citation type="submission" date="2014-04" db="EMBL/GenBank/DDBJ databases">
        <authorList>
            <consortium name="DOE Joint Genome Institute"/>
            <person name="Kuo A."/>
            <person name="Martino E."/>
            <person name="Perotto S."/>
            <person name="Kohler A."/>
            <person name="Nagy L.G."/>
            <person name="Floudas D."/>
            <person name="Copeland A."/>
            <person name="Barry K.W."/>
            <person name="Cichocki N."/>
            <person name="Veneault-Fourrey C."/>
            <person name="LaButti K."/>
            <person name="Lindquist E.A."/>
            <person name="Lipzen A."/>
            <person name="Lundell T."/>
            <person name="Morin E."/>
            <person name="Murat C."/>
            <person name="Sun H."/>
            <person name="Tunlid A."/>
            <person name="Henrissat B."/>
            <person name="Grigoriev I.V."/>
            <person name="Hibbett D.S."/>
            <person name="Martin F."/>
            <person name="Nordberg H.P."/>
            <person name="Cantor M.N."/>
            <person name="Hua S.X."/>
        </authorList>
    </citation>
    <scope>NUCLEOTIDE SEQUENCE [LARGE SCALE GENOMIC DNA]</scope>
    <source>
        <strain evidence="1 2">Zn</strain>
    </source>
</reference>
<evidence type="ECO:0000313" key="2">
    <source>
        <dbReference type="Proteomes" id="UP000054321"/>
    </source>
</evidence>
<reference evidence="2" key="2">
    <citation type="submission" date="2015-01" db="EMBL/GenBank/DDBJ databases">
        <title>Evolutionary Origins and Diversification of the Mycorrhizal Mutualists.</title>
        <authorList>
            <consortium name="DOE Joint Genome Institute"/>
            <consortium name="Mycorrhizal Genomics Consortium"/>
            <person name="Kohler A."/>
            <person name="Kuo A."/>
            <person name="Nagy L.G."/>
            <person name="Floudas D."/>
            <person name="Copeland A."/>
            <person name="Barry K.W."/>
            <person name="Cichocki N."/>
            <person name="Veneault-Fourrey C."/>
            <person name="LaButti K."/>
            <person name="Lindquist E.A."/>
            <person name="Lipzen A."/>
            <person name="Lundell T."/>
            <person name="Morin E."/>
            <person name="Murat C."/>
            <person name="Riley R."/>
            <person name="Ohm R."/>
            <person name="Sun H."/>
            <person name="Tunlid A."/>
            <person name="Henrissat B."/>
            <person name="Grigoriev I.V."/>
            <person name="Hibbett D.S."/>
            <person name="Martin F."/>
        </authorList>
    </citation>
    <scope>NUCLEOTIDE SEQUENCE [LARGE SCALE GENOMIC DNA]</scope>
    <source>
        <strain evidence="2">Zn</strain>
    </source>
</reference>
<dbReference type="AlphaFoldDB" id="A0A0C3GP22"/>
<sequence length="261" mass="28954">MAVASDIFIPLATPDTFDHDFDNAENAYLSGEMIVSANRFLKVWRVTRGELERQLHTPLESQLATLYTKGEHPGLYDSVVESLQFKRQKLTSISLCALHNLALACYCSIGKEYRDDEGKCVLDVCTPQSGCTAVEEIEIDDEASTPNSDIASILKLRDALGNLLNSTNSFRGAACIVAHYCYMQACGGKQFRGLLSIQANMPWVIVLTCEDIPWVEKWGKLILKYAGEESIECGSTRWIHKSYKQAEESGILSVSLVKSSQ</sequence>
<dbReference type="Proteomes" id="UP000054321">
    <property type="component" value="Unassembled WGS sequence"/>
</dbReference>
<dbReference type="EMBL" id="KN832899">
    <property type="protein sequence ID" value="KIM93139.1"/>
    <property type="molecule type" value="Genomic_DNA"/>
</dbReference>
<gene>
    <name evidence="1" type="ORF">OIDMADRAFT_61926</name>
</gene>
<keyword evidence="2" id="KW-1185">Reference proteome</keyword>